<organism evidence="2 3">
    <name type="scientific">Halosimplex carlsbadense 2-9-1</name>
    <dbReference type="NCBI Taxonomy" id="797114"/>
    <lineage>
        <taxon>Archaea</taxon>
        <taxon>Methanobacteriati</taxon>
        <taxon>Methanobacteriota</taxon>
        <taxon>Stenosarchaea group</taxon>
        <taxon>Halobacteria</taxon>
        <taxon>Halobacteriales</taxon>
        <taxon>Haloarculaceae</taxon>
        <taxon>Halosimplex</taxon>
    </lineage>
</organism>
<keyword evidence="1" id="KW-0472">Membrane</keyword>
<evidence type="ECO:0000256" key="1">
    <source>
        <dbReference type="SAM" id="Phobius"/>
    </source>
</evidence>
<dbReference type="AlphaFoldDB" id="M0C9N3"/>
<protein>
    <submittedName>
        <fullName evidence="2">Uncharacterized protein</fullName>
    </submittedName>
</protein>
<sequence>MDDETARRICEWAPVWPAYLAINLVLLVLLGISLAFIEWSLDSQAFVISILALAVVLGSIVLFGGMLVWCRQYRGVRTVESSTQD</sequence>
<keyword evidence="3" id="KW-1185">Reference proteome</keyword>
<evidence type="ECO:0000313" key="2">
    <source>
        <dbReference type="EMBL" id="ELZ19945.1"/>
    </source>
</evidence>
<proteinExistence type="predicted"/>
<feature type="transmembrane region" description="Helical" evidence="1">
    <location>
        <begin position="43"/>
        <end position="69"/>
    </location>
</feature>
<gene>
    <name evidence="2" type="ORF">C475_21644</name>
</gene>
<dbReference type="RefSeq" id="WP_006885992.1">
    <property type="nucleotide sequence ID" value="NZ_AOIU01000048.1"/>
</dbReference>
<keyword evidence="1" id="KW-1133">Transmembrane helix</keyword>
<name>M0C9N3_9EURY</name>
<reference evidence="2 3" key="1">
    <citation type="journal article" date="2014" name="PLoS Genet.">
        <title>Phylogenetically driven sequencing of extremely halophilic archaea reveals strategies for static and dynamic osmo-response.</title>
        <authorList>
            <person name="Becker E.A."/>
            <person name="Seitzer P.M."/>
            <person name="Tritt A."/>
            <person name="Larsen D."/>
            <person name="Krusor M."/>
            <person name="Yao A.I."/>
            <person name="Wu D."/>
            <person name="Madern D."/>
            <person name="Eisen J.A."/>
            <person name="Darling A.E."/>
            <person name="Facciotti M.T."/>
        </authorList>
    </citation>
    <scope>NUCLEOTIDE SEQUENCE [LARGE SCALE GENOMIC DNA]</scope>
    <source>
        <strain evidence="2 3">2-9-1</strain>
    </source>
</reference>
<dbReference type="Proteomes" id="UP000011626">
    <property type="component" value="Unassembled WGS sequence"/>
</dbReference>
<comment type="caution">
    <text evidence="2">The sequence shown here is derived from an EMBL/GenBank/DDBJ whole genome shotgun (WGS) entry which is preliminary data.</text>
</comment>
<evidence type="ECO:0000313" key="3">
    <source>
        <dbReference type="Proteomes" id="UP000011626"/>
    </source>
</evidence>
<feature type="transmembrane region" description="Helical" evidence="1">
    <location>
        <begin position="12"/>
        <end position="37"/>
    </location>
</feature>
<accession>M0C9N3</accession>
<keyword evidence="1" id="KW-0812">Transmembrane</keyword>
<dbReference type="EMBL" id="AOIU01000048">
    <property type="protein sequence ID" value="ELZ19945.1"/>
    <property type="molecule type" value="Genomic_DNA"/>
</dbReference>